<reference evidence="2 3" key="1">
    <citation type="submission" date="2016-10" db="EMBL/GenBank/DDBJ databases">
        <authorList>
            <person name="de Groot N.N."/>
        </authorList>
    </citation>
    <scope>NUCLEOTIDE SEQUENCE [LARGE SCALE GENOMIC DNA]</scope>
    <source>
        <strain evidence="2 3">DSM 29439</strain>
    </source>
</reference>
<gene>
    <name evidence="2" type="ORF">SAMN05444851_0198</name>
</gene>
<dbReference type="EMBL" id="FOJB01000001">
    <property type="protein sequence ID" value="SEV90064.1"/>
    <property type="molecule type" value="Genomic_DNA"/>
</dbReference>
<dbReference type="InterPro" id="IPR052777">
    <property type="entry name" value="Acetyltransferase_Enz"/>
</dbReference>
<dbReference type="RefSeq" id="WP_177179266.1">
    <property type="nucleotide sequence ID" value="NZ_FOJB01000001.1"/>
</dbReference>
<dbReference type="PROSITE" id="PS51186">
    <property type="entry name" value="GNAT"/>
    <property type="match status" value="1"/>
</dbReference>
<dbReference type="CDD" id="cd04301">
    <property type="entry name" value="NAT_SF"/>
    <property type="match status" value="1"/>
</dbReference>
<name>A0A1I0MP98_9RHOB</name>
<dbReference type="Proteomes" id="UP000199650">
    <property type="component" value="Unassembled WGS sequence"/>
</dbReference>
<organism evidence="2 3">
    <name type="scientific">Aliiroseovarius sediminilitoris</name>
    <dbReference type="NCBI Taxonomy" id="1173584"/>
    <lineage>
        <taxon>Bacteria</taxon>
        <taxon>Pseudomonadati</taxon>
        <taxon>Pseudomonadota</taxon>
        <taxon>Alphaproteobacteria</taxon>
        <taxon>Rhodobacterales</taxon>
        <taxon>Paracoccaceae</taxon>
        <taxon>Aliiroseovarius</taxon>
    </lineage>
</organism>
<dbReference type="AlphaFoldDB" id="A0A1I0MP98"/>
<evidence type="ECO:0000313" key="3">
    <source>
        <dbReference type="Proteomes" id="UP000199650"/>
    </source>
</evidence>
<evidence type="ECO:0000259" key="1">
    <source>
        <dbReference type="PROSITE" id="PS51186"/>
    </source>
</evidence>
<dbReference type="InterPro" id="IPR016181">
    <property type="entry name" value="Acyl_CoA_acyltransferase"/>
</dbReference>
<dbReference type="PANTHER" id="PTHR43305:SF1">
    <property type="entry name" value="FAMILY N-ACETYLTRANSFERASE, PUTATIVE (AFU_ORTHOLOGUE AFUA_2G01380)-RELATED"/>
    <property type="match status" value="1"/>
</dbReference>
<dbReference type="PANTHER" id="PTHR43305">
    <property type="entry name" value="FAMILY N-ACETYLTRANSFERASE, PUTATIVE (AFU_ORTHOLOGUE AFUA_2G01380)-RELATED"/>
    <property type="match status" value="1"/>
</dbReference>
<protein>
    <submittedName>
        <fullName evidence="2">Acetyltransferase (GNAT) domain-containing protein</fullName>
    </submittedName>
</protein>
<dbReference type="STRING" id="1173584.SAMN05444851_0198"/>
<keyword evidence="2" id="KW-0808">Transferase</keyword>
<evidence type="ECO:0000313" key="2">
    <source>
        <dbReference type="EMBL" id="SEV90064.1"/>
    </source>
</evidence>
<proteinExistence type="predicted"/>
<dbReference type="Pfam" id="PF00583">
    <property type="entry name" value="Acetyltransf_1"/>
    <property type="match status" value="1"/>
</dbReference>
<sequence>MSAKVILARTPEEIDQVRVLVWEFFDGLRAKYTEMLDTIDEYLEEQNVKGELENFADHFLPPHGECFLALLDNEPVGIVLMKPKGANDAEMNRMYVRDTARGKGIGRKLGEALLSKAQAQGVGMVWLDALYRHNEALPLYESLGFVRFTDPEAFHGDDERVIHMKLKL</sequence>
<feature type="domain" description="N-acetyltransferase" evidence="1">
    <location>
        <begin position="4"/>
        <end position="168"/>
    </location>
</feature>
<keyword evidence="3" id="KW-1185">Reference proteome</keyword>
<dbReference type="Gene3D" id="3.40.630.30">
    <property type="match status" value="1"/>
</dbReference>
<dbReference type="SUPFAM" id="SSF55729">
    <property type="entry name" value="Acyl-CoA N-acyltransferases (Nat)"/>
    <property type="match status" value="1"/>
</dbReference>
<accession>A0A1I0MP98</accession>
<dbReference type="InterPro" id="IPR000182">
    <property type="entry name" value="GNAT_dom"/>
</dbReference>
<dbReference type="GO" id="GO:0016747">
    <property type="term" value="F:acyltransferase activity, transferring groups other than amino-acyl groups"/>
    <property type="evidence" value="ECO:0007669"/>
    <property type="project" value="InterPro"/>
</dbReference>